<proteinExistence type="inferred from homology"/>
<dbReference type="GO" id="GO:0016491">
    <property type="term" value="F:oxidoreductase activity"/>
    <property type="evidence" value="ECO:0007669"/>
    <property type="project" value="UniProtKB-KW"/>
</dbReference>
<comment type="caution">
    <text evidence="3">The sequence shown here is derived from an EMBL/GenBank/DDBJ whole genome shotgun (WGS) entry which is preliminary data.</text>
</comment>
<dbReference type="SUPFAM" id="SSF51735">
    <property type="entry name" value="NAD(P)-binding Rossmann-fold domains"/>
    <property type="match status" value="1"/>
</dbReference>
<sequence length="252" mass="26577">MNARYTDLEEAPVLVTGGASGIGAALVSAFAAQDARVAFLDRDEEAANALLASLRDKVRHRPGFFKVDLADIDALKRAVTDAVGALGGLRVLVNNAGWDDRHDLDSVTETYWDENQAINLRQIFFTVQAAAPALRAAGGAIVNMSSIAYLLNMPDLPSYAAAKAGIVGLTKSLAGRLGPEGIRVNAVLPGMIVTERQKKLWLTEEGIAAMVRRQCVKRVLVAEDMAGPCLFLASAASGAITAQSIIADGGIF</sequence>
<dbReference type="InterPro" id="IPR036291">
    <property type="entry name" value="NAD(P)-bd_dom_sf"/>
</dbReference>
<dbReference type="EMBL" id="JACIEZ010000002">
    <property type="protein sequence ID" value="MBB4064339.1"/>
    <property type="molecule type" value="Genomic_DNA"/>
</dbReference>
<evidence type="ECO:0000256" key="2">
    <source>
        <dbReference type="ARBA" id="ARBA00023002"/>
    </source>
</evidence>
<protein>
    <submittedName>
        <fullName evidence="3">NAD(P)-dependent dehydrogenase (Short-subunit alcohol dehydrogenase family)</fullName>
    </submittedName>
</protein>
<keyword evidence="2" id="KW-0560">Oxidoreductase</keyword>
<organism evidence="3 4">
    <name type="scientific">Gellertiella hungarica</name>
    <dbReference type="NCBI Taxonomy" id="1572859"/>
    <lineage>
        <taxon>Bacteria</taxon>
        <taxon>Pseudomonadati</taxon>
        <taxon>Pseudomonadota</taxon>
        <taxon>Alphaproteobacteria</taxon>
        <taxon>Hyphomicrobiales</taxon>
        <taxon>Rhizobiaceae</taxon>
        <taxon>Gellertiella</taxon>
    </lineage>
</organism>
<dbReference type="InterPro" id="IPR020904">
    <property type="entry name" value="Sc_DH/Rdtase_CS"/>
</dbReference>
<keyword evidence="4" id="KW-1185">Reference proteome</keyword>
<dbReference type="CDD" id="cd05233">
    <property type="entry name" value="SDR_c"/>
    <property type="match status" value="1"/>
</dbReference>
<dbReference type="PRINTS" id="PR00081">
    <property type="entry name" value="GDHRDH"/>
</dbReference>
<gene>
    <name evidence="3" type="ORF">GGR23_001516</name>
</gene>
<dbReference type="Pfam" id="PF13561">
    <property type="entry name" value="adh_short_C2"/>
    <property type="match status" value="1"/>
</dbReference>
<reference evidence="3 4" key="1">
    <citation type="submission" date="2020-08" db="EMBL/GenBank/DDBJ databases">
        <title>Genomic Encyclopedia of Type Strains, Phase IV (KMG-IV): sequencing the most valuable type-strain genomes for metagenomic binning, comparative biology and taxonomic classification.</title>
        <authorList>
            <person name="Goeker M."/>
        </authorList>
    </citation>
    <scope>NUCLEOTIDE SEQUENCE [LARGE SCALE GENOMIC DNA]</scope>
    <source>
        <strain evidence="3 4">DSM 29853</strain>
    </source>
</reference>
<name>A0A7W6J3X0_9HYPH</name>
<dbReference type="FunFam" id="3.40.50.720:FF:000084">
    <property type="entry name" value="Short-chain dehydrogenase reductase"/>
    <property type="match status" value="1"/>
</dbReference>
<dbReference type="PANTHER" id="PTHR43639:SF1">
    <property type="entry name" value="SHORT-CHAIN DEHYDROGENASE_REDUCTASE FAMILY PROTEIN"/>
    <property type="match status" value="1"/>
</dbReference>
<accession>A0A7W6J3X0</accession>
<dbReference type="Proteomes" id="UP000528286">
    <property type="component" value="Unassembled WGS sequence"/>
</dbReference>
<dbReference type="PROSITE" id="PS00061">
    <property type="entry name" value="ADH_SHORT"/>
    <property type="match status" value="1"/>
</dbReference>
<dbReference type="PANTHER" id="PTHR43639">
    <property type="entry name" value="OXIDOREDUCTASE, SHORT-CHAIN DEHYDROGENASE/REDUCTASE FAMILY (AFU_ORTHOLOGUE AFUA_5G02870)"/>
    <property type="match status" value="1"/>
</dbReference>
<evidence type="ECO:0000313" key="4">
    <source>
        <dbReference type="Proteomes" id="UP000528286"/>
    </source>
</evidence>
<evidence type="ECO:0000256" key="1">
    <source>
        <dbReference type="ARBA" id="ARBA00006484"/>
    </source>
</evidence>
<dbReference type="InterPro" id="IPR002347">
    <property type="entry name" value="SDR_fam"/>
</dbReference>
<dbReference type="AlphaFoldDB" id="A0A7W6J3X0"/>
<dbReference type="Gene3D" id="3.40.50.720">
    <property type="entry name" value="NAD(P)-binding Rossmann-like Domain"/>
    <property type="match status" value="1"/>
</dbReference>
<comment type="similarity">
    <text evidence="1">Belongs to the short-chain dehydrogenases/reductases (SDR) family.</text>
</comment>
<dbReference type="PRINTS" id="PR00080">
    <property type="entry name" value="SDRFAMILY"/>
</dbReference>
<evidence type="ECO:0000313" key="3">
    <source>
        <dbReference type="EMBL" id="MBB4064339.1"/>
    </source>
</evidence>